<organism evidence="1 2">
    <name type="scientific">Tenacibaculum jejuense</name>
    <dbReference type="NCBI Taxonomy" id="584609"/>
    <lineage>
        <taxon>Bacteria</taxon>
        <taxon>Pseudomonadati</taxon>
        <taxon>Bacteroidota</taxon>
        <taxon>Flavobacteriia</taxon>
        <taxon>Flavobacteriales</taxon>
        <taxon>Flavobacteriaceae</taxon>
        <taxon>Tenacibaculum</taxon>
    </lineage>
</organism>
<dbReference type="Proteomes" id="UP000215214">
    <property type="component" value="Chromosome TJEJU"/>
</dbReference>
<dbReference type="Gene3D" id="2.40.10.10">
    <property type="entry name" value="Trypsin-like serine proteases"/>
    <property type="match status" value="1"/>
</dbReference>
<protein>
    <recommendedName>
        <fullName evidence="3">Peptidase S1 domain-containing protein</fullName>
    </recommendedName>
</protein>
<evidence type="ECO:0008006" key="3">
    <source>
        <dbReference type="Google" id="ProtNLM"/>
    </source>
</evidence>
<evidence type="ECO:0000313" key="2">
    <source>
        <dbReference type="Proteomes" id="UP000215214"/>
    </source>
</evidence>
<dbReference type="OrthoDB" id="1267024at2"/>
<evidence type="ECO:0000313" key="1">
    <source>
        <dbReference type="EMBL" id="SNR15795.1"/>
    </source>
</evidence>
<dbReference type="RefSeq" id="WP_095071837.1">
    <property type="nucleotide sequence ID" value="NZ_LT899436.1"/>
</dbReference>
<accession>A0A238U9R3</accession>
<sequence>MSFEFLKNITVRISVDDGKTKTVGSGIITRNKENVYYVITAEHCIYGKKDARLSNIGISNIKIEYKKQNGDYLKELKISEVVYSKDGEEDISVLSVEIDDIDLDSIVYSSILNESDCSKLAFRGYPKWLSEKNQAKTFHCQIEENDNDSFYIKSDEIKDITFSKAIDQTSSGLSGSGVFDVKNGKIFLIGIITDLRDSTGIFGHLKCSKLDNVFNSLDYEVYPLSNSAQQLFFQSEKIDLENISLKIASLKEANNDRFDNLHRKCEVLYGISDVDEMVDEILTEFFKAEIELSKIGKLNGFIQNEFDEVQITLSKRVNRTFRNRQVQTINEAQKIYNDIRDLFFTLMASENKSEISTSKIELLGDIAVNELLLNCDLNFVKI</sequence>
<dbReference type="InterPro" id="IPR009003">
    <property type="entry name" value="Peptidase_S1_PA"/>
</dbReference>
<dbReference type="AlphaFoldDB" id="A0A238U9R3"/>
<dbReference type="KEGG" id="tje:TJEJU_2093"/>
<keyword evidence="2" id="KW-1185">Reference proteome</keyword>
<dbReference type="SUPFAM" id="SSF50494">
    <property type="entry name" value="Trypsin-like serine proteases"/>
    <property type="match status" value="1"/>
</dbReference>
<name>A0A238U9R3_9FLAO</name>
<gene>
    <name evidence="1" type="ORF">TJEJU_2093</name>
</gene>
<dbReference type="EMBL" id="LT899436">
    <property type="protein sequence ID" value="SNR15795.1"/>
    <property type="molecule type" value="Genomic_DNA"/>
</dbReference>
<dbReference type="InterPro" id="IPR043504">
    <property type="entry name" value="Peptidase_S1_PA_chymotrypsin"/>
</dbReference>
<reference evidence="1 2" key="1">
    <citation type="submission" date="2017-07" db="EMBL/GenBank/DDBJ databases">
        <authorList>
            <person name="Sun Z.S."/>
            <person name="Albrecht U."/>
            <person name="Echele G."/>
            <person name="Lee C.C."/>
        </authorList>
    </citation>
    <scope>NUCLEOTIDE SEQUENCE [LARGE SCALE GENOMIC DNA]</scope>
    <source>
        <strain evidence="2">type strain: KCTC 22618</strain>
    </source>
</reference>
<proteinExistence type="predicted"/>